<dbReference type="Proteomes" id="UP000248706">
    <property type="component" value="Unassembled WGS sequence"/>
</dbReference>
<evidence type="ECO:0000313" key="2">
    <source>
        <dbReference type="Proteomes" id="UP000248706"/>
    </source>
</evidence>
<gene>
    <name evidence="1" type="ORF">A4R35_16230</name>
</gene>
<proteinExistence type="predicted"/>
<protein>
    <submittedName>
        <fullName evidence="1">Uncharacterized protein</fullName>
    </submittedName>
</protein>
<organism evidence="1 2">
    <name type="scientific">Thermogemmatispora tikiterensis</name>
    <dbReference type="NCBI Taxonomy" id="1825093"/>
    <lineage>
        <taxon>Bacteria</taxon>
        <taxon>Bacillati</taxon>
        <taxon>Chloroflexota</taxon>
        <taxon>Ktedonobacteria</taxon>
        <taxon>Thermogemmatisporales</taxon>
        <taxon>Thermogemmatisporaceae</taxon>
        <taxon>Thermogemmatispora</taxon>
    </lineage>
</organism>
<dbReference type="RefSeq" id="WP_112431194.1">
    <property type="nucleotide sequence ID" value="NZ_MCIF01000002.1"/>
</dbReference>
<keyword evidence="2" id="KW-1185">Reference proteome</keyword>
<name>A0A328VGP0_9CHLR</name>
<sequence length="100" mass="10605">MQPSDSVEVLLLRHYGEQAPTPPDLEARLRAGVTREAASLESGQRIARLLGEQRLSRRRAAALVALGAAGAGVLSLGLECVQSLLAPHQQELSSYPAYSG</sequence>
<evidence type="ECO:0000313" key="1">
    <source>
        <dbReference type="EMBL" id="RAQ97088.1"/>
    </source>
</evidence>
<dbReference type="AlphaFoldDB" id="A0A328VGP0"/>
<dbReference type="EMBL" id="MCIF01000002">
    <property type="protein sequence ID" value="RAQ97088.1"/>
    <property type="molecule type" value="Genomic_DNA"/>
</dbReference>
<reference evidence="1 2" key="1">
    <citation type="submission" date="2016-08" db="EMBL/GenBank/DDBJ databases">
        <title>Analysis of Carbohydrate Active Enzymes in Thermogemmatispora T81 Reveals Carbohydrate Degradation Ability.</title>
        <authorList>
            <person name="Tomazini A."/>
            <person name="Lal S."/>
            <person name="Stott M."/>
            <person name="Henrissat B."/>
            <person name="Polikarpov I."/>
            <person name="Sparling R."/>
            <person name="Levin D.B."/>
        </authorList>
    </citation>
    <scope>NUCLEOTIDE SEQUENCE [LARGE SCALE GENOMIC DNA]</scope>
    <source>
        <strain evidence="1 2">T81</strain>
    </source>
</reference>
<accession>A0A328VGP0</accession>
<dbReference type="OrthoDB" id="164699at2"/>
<comment type="caution">
    <text evidence="1">The sequence shown here is derived from an EMBL/GenBank/DDBJ whole genome shotgun (WGS) entry which is preliminary data.</text>
</comment>